<protein>
    <submittedName>
        <fullName evidence="2">Uncharacterized protein</fullName>
    </submittedName>
</protein>
<organism evidence="2 3">
    <name type="scientific">Hericium alpestre</name>
    <dbReference type="NCBI Taxonomy" id="135208"/>
    <lineage>
        <taxon>Eukaryota</taxon>
        <taxon>Fungi</taxon>
        <taxon>Dikarya</taxon>
        <taxon>Basidiomycota</taxon>
        <taxon>Agaricomycotina</taxon>
        <taxon>Agaricomycetes</taxon>
        <taxon>Russulales</taxon>
        <taxon>Hericiaceae</taxon>
        <taxon>Hericium</taxon>
    </lineage>
</organism>
<feature type="compositionally biased region" description="Acidic residues" evidence="1">
    <location>
        <begin position="585"/>
        <end position="594"/>
    </location>
</feature>
<dbReference type="AlphaFoldDB" id="A0A4Y9ZW68"/>
<accession>A0A4Y9ZW68</accession>
<evidence type="ECO:0000256" key="1">
    <source>
        <dbReference type="SAM" id="MobiDB-lite"/>
    </source>
</evidence>
<feature type="region of interest" description="Disordered" evidence="1">
    <location>
        <begin position="1"/>
        <end position="71"/>
    </location>
</feature>
<feature type="region of interest" description="Disordered" evidence="1">
    <location>
        <begin position="583"/>
        <end position="618"/>
    </location>
</feature>
<dbReference type="OrthoDB" id="3264229at2759"/>
<feature type="region of interest" description="Disordered" evidence="1">
    <location>
        <begin position="700"/>
        <end position="722"/>
    </location>
</feature>
<feature type="compositionally biased region" description="Basic and acidic residues" evidence="1">
    <location>
        <begin position="700"/>
        <end position="709"/>
    </location>
</feature>
<proteinExistence type="predicted"/>
<feature type="compositionally biased region" description="Polar residues" evidence="1">
    <location>
        <begin position="33"/>
        <end position="45"/>
    </location>
</feature>
<keyword evidence="3" id="KW-1185">Reference proteome</keyword>
<dbReference type="EMBL" id="SFCI01000556">
    <property type="protein sequence ID" value="TFY79126.1"/>
    <property type="molecule type" value="Genomic_DNA"/>
</dbReference>
<gene>
    <name evidence="2" type="ORF">EWM64_g4887</name>
</gene>
<name>A0A4Y9ZW68_9AGAM</name>
<evidence type="ECO:0000313" key="2">
    <source>
        <dbReference type="EMBL" id="TFY79126.1"/>
    </source>
</evidence>
<evidence type="ECO:0000313" key="3">
    <source>
        <dbReference type="Proteomes" id="UP000298061"/>
    </source>
</evidence>
<feature type="compositionally biased region" description="Low complexity" evidence="1">
    <location>
        <begin position="46"/>
        <end position="71"/>
    </location>
</feature>
<feature type="region of interest" description="Disordered" evidence="1">
    <location>
        <begin position="397"/>
        <end position="434"/>
    </location>
</feature>
<sequence>MIIDKEPLPDDGIPTPAEAPPSYAFALQGRDVPSTQNVSYSDTKGSTSASSSRSTIPIRPSAGGSRRQSRASIRSRATSLFSFGLSKTAKQVRTTVQGLVRDLVKQPPSSEFASVLTSCDDACVGQGLSLASILQEPFIEGHLPIYWAIIKRPADPTKANVQIPNAELEEDALVMALLESSSPLSATTIAEVRHACVVNSDHALFQRTRYRFKAFAPISGTDEMLFSSTGVEPNGACDLVTIEEVRGDVGAFVARLDVILFQRRMRVSKSIKIEFIARGRIWYLVFHTAAESSSSPRAGSWLVTLGLADNSPPTHLDSRLIIVDAGSSHPTLAHTDSHATDRASSPTSTVTSLLSSLAMAGPPRGRGMPGLHQHLQQQLAPRFDQLQNNIDRLTDRVSSAADSIGSRHSLARSGTQMPPPQHPSSGQLSAKKPRPTISLRLKTGSKMLSPPGAQEHVDVTVPLEESLMGASLQYDFLMVRPRSWHWDHFYQSDKKFGNNNTHWAAYCNYCTNAKLATIELQEKQAVREGKLEAERSKNVLIIEARDAIHATAGKLSVMNNHLIQCEYCPDSIKVRARKKKVAESNVDDGADDGSEDVRSRGSDSKRPTKRVRSDSDVAQKNQKAFTVYMSKSIPFNGDRQQAFEDQILRAFISAGFAFYAIQDPEVQKLFQDYLPGAKLPNRKSLSGKILTRQVVKMEGELRASGKDQSHAPSRPSPLAAKY</sequence>
<feature type="compositionally biased region" description="Basic and acidic residues" evidence="1">
    <location>
        <begin position="595"/>
        <end position="617"/>
    </location>
</feature>
<reference evidence="2 3" key="1">
    <citation type="submission" date="2019-02" db="EMBL/GenBank/DDBJ databases">
        <title>Genome sequencing of the rare red list fungi Hericium alpestre (H. flagellum).</title>
        <authorList>
            <person name="Buettner E."/>
            <person name="Kellner H."/>
        </authorList>
    </citation>
    <scope>NUCLEOTIDE SEQUENCE [LARGE SCALE GENOMIC DNA]</scope>
    <source>
        <strain evidence="2 3">DSM 108284</strain>
    </source>
</reference>
<comment type="caution">
    <text evidence="2">The sequence shown here is derived from an EMBL/GenBank/DDBJ whole genome shotgun (WGS) entry which is preliminary data.</text>
</comment>
<dbReference type="Proteomes" id="UP000298061">
    <property type="component" value="Unassembled WGS sequence"/>
</dbReference>